<evidence type="ECO:0000259" key="4">
    <source>
        <dbReference type="PROSITE" id="PS51206"/>
    </source>
</evidence>
<dbReference type="SUPFAM" id="SSF52540">
    <property type="entry name" value="P-loop containing nucleoside triphosphate hydrolases"/>
    <property type="match status" value="1"/>
</dbReference>
<dbReference type="GO" id="GO:0016787">
    <property type="term" value="F:hydrolase activity"/>
    <property type="evidence" value="ECO:0007669"/>
    <property type="project" value="UniProtKB-KW"/>
</dbReference>
<dbReference type="InterPro" id="IPR014015">
    <property type="entry name" value="Helicase_SF3_DNA-vir"/>
</dbReference>
<dbReference type="InterPro" id="IPR014818">
    <property type="entry name" value="Phage/plasmid_primase_P4_C"/>
</dbReference>
<evidence type="ECO:0000256" key="2">
    <source>
        <dbReference type="ARBA" id="ARBA00022801"/>
    </source>
</evidence>
<accession>B9E567</accession>
<dbReference type="InterPro" id="IPR027417">
    <property type="entry name" value="P-loop_NTPase"/>
</dbReference>
<evidence type="ECO:0000256" key="3">
    <source>
        <dbReference type="ARBA" id="ARBA00022840"/>
    </source>
</evidence>
<dbReference type="EMBL" id="AP009049">
    <property type="protein sequence ID" value="BAH07642.1"/>
    <property type="molecule type" value="Genomic_DNA"/>
</dbReference>
<dbReference type="Pfam" id="PF19263">
    <property type="entry name" value="DUF5906"/>
    <property type="match status" value="1"/>
</dbReference>
<dbReference type="AlphaFoldDB" id="B9E567"/>
<gene>
    <name evidence="5" type="ordered locus">CKR_2591</name>
</gene>
<reference evidence="6" key="1">
    <citation type="submission" date="2005-09" db="EMBL/GenBank/DDBJ databases">
        <title>Complete genome sequence of Clostridium kluyveri and comparative genomics of Clostridia species.</title>
        <authorList>
            <person name="Inui M."/>
            <person name="Nonaka H."/>
            <person name="Shinoda Y."/>
            <person name="Ikenaga Y."/>
            <person name="Abe M."/>
            <person name="Naito K."/>
            <person name="Vertes A.A."/>
            <person name="Yukawa H."/>
        </authorList>
    </citation>
    <scope>NUCLEOTIDE SEQUENCE [LARGE SCALE GENOMIC DNA]</scope>
    <source>
        <strain evidence="6">NBRC 12016</strain>
    </source>
</reference>
<dbReference type="InterPro" id="IPR051620">
    <property type="entry name" value="ORF904-like_C"/>
</dbReference>
<dbReference type="InterPro" id="IPR045455">
    <property type="entry name" value="NrS-1_pol-like_helicase"/>
</dbReference>
<dbReference type="HOGENOM" id="CLU_578349_0_0_9"/>
<dbReference type="GO" id="GO:0005524">
    <property type="term" value="F:ATP binding"/>
    <property type="evidence" value="ECO:0007669"/>
    <property type="project" value="UniProtKB-KW"/>
</dbReference>
<dbReference type="PROSITE" id="PS51206">
    <property type="entry name" value="SF3_HELICASE_1"/>
    <property type="match status" value="1"/>
</dbReference>
<keyword evidence="1" id="KW-0547">Nucleotide-binding</keyword>
<dbReference type="Proteomes" id="UP000007969">
    <property type="component" value="Chromosome"/>
</dbReference>
<dbReference type="NCBIfam" id="TIGR01613">
    <property type="entry name" value="primase_Cterm"/>
    <property type="match status" value="1"/>
</dbReference>
<keyword evidence="2" id="KW-0378">Hydrolase</keyword>
<feature type="domain" description="SF3 helicase" evidence="4">
    <location>
        <begin position="185"/>
        <end position="344"/>
    </location>
</feature>
<protein>
    <recommendedName>
        <fullName evidence="4">SF3 helicase domain-containing protein</fullName>
    </recommendedName>
</protein>
<evidence type="ECO:0000256" key="1">
    <source>
        <dbReference type="ARBA" id="ARBA00022741"/>
    </source>
</evidence>
<dbReference type="PANTHER" id="PTHR35372">
    <property type="entry name" value="ATP BINDING PROTEIN-RELATED"/>
    <property type="match status" value="1"/>
</dbReference>
<keyword evidence="3" id="KW-0067">ATP-binding</keyword>
<organism evidence="5 6">
    <name type="scientific">Clostridium kluyveri (strain NBRC 12016)</name>
    <dbReference type="NCBI Taxonomy" id="583346"/>
    <lineage>
        <taxon>Bacteria</taxon>
        <taxon>Bacillati</taxon>
        <taxon>Bacillota</taxon>
        <taxon>Clostridia</taxon>
        <taxon>Eubacteriales</taxon>
        <taxon>Clostridiaceae</taxon>
        <taxon>Clostridium</taxon>
    </lineage>
</organism>
<dbReference type="Pfam" id="PF08706">
    <property type="entry name" value="D5_N"/>
    <property type="match status" value="1"/>
</dbReference>
<name>B9E567_CLOK1</name>
<dbReference type="Gene3D" id="3.40.50.300">
    <property type="entry name" value="P-loop containing nucleotide triphosphate hydrolases"/>
    <property type="match status" value="1"/>
</dbReference>
<sequence>MYLNCKEGMIVKMENITANNKLYDIHNNLLRSSKDPRINIENVKNMIMKKMNFINMDKLRIYEFTAGCYRALSRDNTLIEINKYIPNNIRSFIEPSDLRKLYEAIRLEPSIQFNPELVPDNKYLINCHNGVLDFNTLSNGKPIIMYHNEIYRFINCVQANYNPNYSINNSYFERFIVNITKGDNQLIILIQEILGYIFSNFNNAKKAFILFGESNSGKSVFLRVIASICGEENVSNVPLQNLSDEKYVAKLYGKLINIYSELPDKEIIDTATFKSLVSETDKVNARKLFKAPFSFYNKCKLIFATNNLPEIKTPSYKDNLAFFNRLILIPFQVSIPENYQDKNLIYKLLYEKDLIFSWAVDGLIRYIKNGFKFSGCHASTSLLNSYMNNSNSMLSFINEMCLLDRNSYVHFDKLVGAYAEYCKNNFLDTTTTKDKRQLKNILKQKYKLIYKRLNRKDGNKYGFEGLRLLENHDDMIYGTMEQSS</sequence>
<dbReference type="PANTHER" id="PTHR35372:SF2">
    <property type="entry name" value="SF3 HELICASE DOMAIN-CONTAINING PROTEIN"/>
    <property type="match status" value="1"/>
</dbReference>
<proteinExistence type="predicted"/>
<dbReference type="KEGG" id="ckr:CKR_2591"/>
<evidence type="ECO:0000313" key="6">
    <source>
        <dbReference type="Proteomes" id="UP000007969"/>
    </source>
</evidence>
<dbReference type="InterPro" id="IPR006500">
    <property type="entry name" value="Helicase_put_C_phage/plasmid"/>
</dbReference>
<evidence type="ECO:0000313" key="5">
    <source>
        <dbReference type="EMBL" id="BAH07642.1"/>
    </source>
</evidence>